<organism evidence="1 2">
    <name type="scientific">CRESS virus sp. ct6pe1</name>
    <dbReference type="NCBI Taxonomy" id="2656676"/>
    <lineage>
        <taxon>Viruses</taxon>
        <taxon>Monodnaviria</taxon>
        <taxon>Shotokuvirae</taxon>
        <taxon>Cressdnaviricota</taxon>
        <taxon>Arfiviricetes</taxon>
        <taxon>Gredzevirales</taxon>
        <taxon>Ouroboviridae</taxon>
        <taxon>Otosivirus</taxon>
        <taxon>Otosivirus volusiense</taxon>
    </lineage>
</organism>
<dbReference type="Proteomes" id="UP000501749">
    <property type="component" value="Segment"/>
</dbReference>
<keyword evidence="2" id="KW-1185">Reference proteome</keyword>
<accession>A0A5Q2W9C6</accession>
<evidence type="ECO:0000313" key="1">
    <source>
        <dbReference type="EMBL" id="QGH73509.1"/>
    </source>
</evidence>
<dbReference type="EMBL" id="MN582106">
    <property type="protein sequence ID" value="QGH73509.1"/>
    <property type="molecule type" value="Genomic_DNA"/>
</dbReference>
<evidence type="ECO:0000313" key="2">
    <source>
        <dbReference type="Proteomes" id="UP000501749"/>
    </source>
</evidence>
<proteinExistence type="predicted"/>
<protein>
    <submittedName>
        <fullName evidence="1">Capsid protein</fullName>
    </submittedName>
</protein>
<name>A0A5Q2W9C6_9VIRU</name>
<sequence>MKHNWTRPIVKFIEDDLVASGIGGATGPARFFAARGAGLVGDGVNKTWGSGDTRTWSAWDNMFVQKSGQYGQKRRRFTPTRGKRGVRLYRRKYIRRRPRMMRRSRASWGTRVRRAALRSNESKRHQVTTITEAIDDQVLDTTAIARVPDLDQGAGGIEGMSSKISRNGATIITTGIASWIHIRNSSTVQAMRVDLVWFYKKRDVGAVQAIFKDNQFEAINSPSDPTSYFARMIMPYGNLNTVILKKLTIDLAEAGETAGTESRMLKVWLPFKKVMKFNYTSEGTTNQDYDIHFGIRCHNKEGQAFSTTTNVLIAQHRHVLYFRDP</sequence>
<reference evidence="1 2" key="1">
    <citation type="submission" date="2019-10" db="EMBL/GenBank/DDBJ databases">
        <title>Florida's Freshwater Springs.</title>
        <authorList>
            <person name="Malki K."/>
            <person name="Breitbart M."/>
        </authorList>
    </citation>
    <scope>NUCLEOTIDE SEQUENCE [LARGE SCALE GENOMIC DNA]</scope>
    <source>
        <strain evidence="1">Ct6pe1</strain>
    </source>
</reference>